<evidence type="ECO:0000313" key="2">
    <source>
        <dbReference type="Proteomes" id="UP000297527"/>
    </source>
</evidence>
<reference evidence="1 2" key="1">
    <citation type="submission" date="2017-12" db="EMBL/GenBank/DDBJ databases">
        <title>Comparative genomics of Botrytis spp.</title>
        <authorList>
            <person name="Valero-Jimenez C.A."/>
            <person name="Tapia P."/>
            <person name="Veloso J."/>
            <person name="Silva-Moreno E."/>
            <person name="Staats M."/>
            <person name="Valdes J.H."/>
            <person name="Van Kan J.A.L."/>
        </authorList>
    </citation>
    <scope>NUCLEOTIDE SEQUENCE [LARGE SCALE GENOMIC DNA]</scope>
    <source>
        <strain evidence="1 2">MUCL11595</strain>
    </source>
</reference>
<dbReference type="AlphaFoldDB" id="A0A4Z1HIY2"/>
<dbReference type="Proteomes" id="UP000297527">
    <property type="component" value="Unassembled WGS sequence"/>
</dbReference>
<comment type="caution">
    <text evidence="1">The sequence shown here is derived from an EMBL/GenBank/DDBJ whole genome shotgun (WGS) entry which is preliminary data.</text>
</comment>
<sequence length="149" mass="15893">MTHVSQQLTSVFKHSPSLEESNGNVQPEHILISVRSCKTSKIFGVQLDCAGAPDAVVAAATNVGAGAPEGFNLGLAPGPLILTLFSERRKADTEVRVITKPMDVIAIFCDFLSKMYTSLTALSSVSSLKSESAINYLVLTPEVLVRTTQ</sequence>
<name>A0A4Z1HIY2_9HELO</name>
<keyword evidence="2" id="KW-1185">Reference proteome</keyword>
<evidence type="ECO:0000313" key="1">
    <source>
        <dbReference type="EMBL" id="TGO44977.1"/>
    </source>
</evidence>
<proteinExistence type="predicted"/>
<protein>
    <submittedName>
        <fullName evidence="1">Uncharacterized protein</fullName>
    </submittedName>
</protein>
<gene>
    <name evidence="1" type="ORF">BCON_0437g00050</name>
</gene>
<accession>A0A4Z1HIY2</accession>
<dbReference type="EMBL" id="PQXN01000435">
    <property type="protein sequence ID" value="TGO44977.1"/>
    <property type="molecule type" value="Genomic_DNA"/>
</dbReference>
<organism evidence="1 2">
    <name type="scientific">Botryotinia convoluta</name>
    <dbReference type="NCBI Taxonomy" id="54673"/>
    <lineage>
        <taxon>Eukaryota</taxon>
        <taxon>Fungi</taxon>
        <taxon>Dikarya</taxon>
        <taxon>Ascomycota</taxon>
        <taxon>Pezizomycotina</taxon>
        <taxon>Leotiomycetes</taxon>
        <taxon>Helotiales</taxon>
        <taxon>Sclerotiniaceae</taxon>
        <taxon>Botryotinia</taxon>
    </lineage>
</organism>